<evidence type="ECO:0000313" key="3">
    <source>
        <dbReference type="EMBL" id="PLS27269.1"/>
    </source>
</evidence>
<dbReference type="GO" id="GO:0003677">
    <property type="term" value="F:DNA binding"/>
    <property type="evidence" value="ECO:0007669"/>
    <property type="project" value="InterPro"/>
</dbReference>
<proteinExistence type="inferred from homology"/>
<evidence type="ECO:0000256" key="2">
    <source>
        <dbReference type="ARBA" id="ARBA00022649"/>
    </source>
</evidence>
<organism evidence="3 4">
    <name type="scientific">Bifidobacterium parmae</name>
    <dbReference type="NCBI Taxonomy" id="361854"/>
    <lineage>
        <taxon>Bacteria</taxon>
        <taxon>Bacillati</taxon>
        <taxon>Actinomycetota</taxon>
        <taxon>Actinomycetes</taxon>
        <taxon>Bifidobacteriales</taxon>
        <taxon>Bifidobacteriaceae</taxon>
        <taxon>Bifidobacterium</taxon>
    </lineage>
</organism>
<dbReference type="Pfam" id="PF02452">
    <property type="entry name" value="PemK_toxin"/>
    <property type="match status" value="1"/>
</dbReference>
<gene>
    <name evidence="3" type="ORF">Uis4E_1665</name>
</gene>
<dbReference type="Gene3D" id="2.30.30.110">
    <property type="match status" value="1"/>
</dbReference>
<dbReference type="SUPFAM" id="SSF50118">
    <property type="entry name" value="Cell growth inhibitor/plasmid maintenance toxic component"/>
    <property type="match status" value="1"/>
</dbReference>
<dbReference type="InterPro" id="IPR011067">
    <property type="entry name" value="Plasmid_toxin/cell-grow_inhib"/>
</dbReference>
<sequence length="123" mass="13825">MTATQTSEPRLYDVWLMLVEFPDHPGVGKPRPVVITDIDGDLLSGIVAKITGNMSWDEAGDVPLLDWKAEGLDKPSLVRCSQRFYFNRSELLRRFGRLSLRDAEHVNDGLAASPDVPPHRRRA</sequence>
<protein>
    <submittedName>
        <fullName evidence="3">Growth inhibitor PemK</fullName>
    </submittedName>
</protein>
<name>A0A2N5IZ85_9BIFI</name>
<dbReference type="InterPro" id="IPR003477">
    <property type="entry name" value="PemK-like"/>
</dbReference>
<evidence type="ECO:0000256" key="1">
    <source>
        <dbReference type="ARBA" id="ARBA00007521"/>
    </source>
</evidence>
<evidence type="ECO:0000313" key="4">
    <source>
        <dbReference type="Proteomes" id="UP000235034"/>
    </source>
</evidence>
<dbReference type="AlphaFoldDB" id="A0A2N5IZ85"/>
<keyword evidence="4" id="KW-1185">Reference proteome</keyword>
<comment type="caution">
    <text evidence="3">The sequence shown here is derived from an EMBL/GenBank/DDBJ whole genome shotgun (WGS) entry which is preliminary data.</text>
</comment>
<dbReference type="OrthoDB" id="1797254at2"/>
<dbReference type="EMBL" id="NMWT01000025">
    <property type="protein sequence ID" value="PLS27269.1"/>
    <property type="molecule type" value="Genomic_DNA"/>
</dbReference>
<dbReference type="RefSeq" id="WP_101622753.1">
    <property type="nucleotide sequence ID" value="NZ_NMWT01000025.1"/>
</dbReference>
<reference evidence="3 4" key="1">
    <citation type="submission" date="2017-07" db="EMBL/GenBank/DDBJ databases">
        <title>Bifidobacterium novel species.</title>
        <authorList>
            <person name="Lugli G.A."/>
            <person name="Milani C."/>
            <person name="Duranti S."/>
            <person name="Mangifesta M."/>
        </authorList>
    </citation>
    <scope>NUCLEOTIDE SEQUENCE [LARGE SCALE GENOMIC DNA]</scope>
    <source>
        <strain evidence="3 4">77</strain>
    </source>
</reference>
<keyword evidence="2" id="KW-1277">Toxin-antitoxin system</keyword>
<dbReference type="Proteomes" id="UP000235034">
    <property type="component" value="Unassembled WGS sequence"/>
</dbReference>
<comment type="similarity">
    <text evidence="1">Belongs to the PemK/MazF family.</text>
</comment>
<accession>A0A2N5IZ85</accession>